<protein>
    <submittedName>
        <fullName evidence="1">Uncharacterized protein</fullName>
    </submittedName>
</protein>
<dbReference type="AlphaFoldDB" id="A0AA39PHF2"/>
<evidence type="ECO:0000313" key="2">
    <source>
        <dbReference type="Proteomes" id="UP001175228"/>
    </source>
</evidence>
<proteinExistence type="predicted"/>
<accession>A0AA39PHF2</accession>
<sequence>MYPNLINKPGPGPAACTRFRSLLCFLITMLARTKQGETVSCISTCLFPGFFRLVSVIFSVYQGVEDNKAKSLSTTGQEGALCPIA</sequence>
<comment type="caution">
    <text evidence="1">The sequence shown here is derived from an EMBL/GenBank/DDBJ whole genome shotgun (WGS) entry which is preliminary data.</text>
</comment>
<organism evidence="1 2">
    <name type="scientific">Armillaria luteobubalina</name>
    <dbReference type="NCBI Taxonomy" id="153913"/>
    <lineage>
        <taxon>Eukaryota</taxon>
        <taxon>Fungi</taxon>
        <taxon>Dikarya</taxon>
        <taxon>Basidiomycota</taxon>
        <taxon>Agaricomycotina</taxon>
        <taxon>Agaricomycetes</taxon>
        <taxon>Agaricomycetidae</taxon>
        <taxon>Agaricales</taxon>
        <taxon>Marasmiineae</taxon>
        <taxon>Physalacriaceae</taxon>
        <taxon>Armillaria</taxon>
    </lineage>
</organism>
<reference evidence="1" key="1">
    <citation type="submission" date="2023-06" db="EMBL/GenBank/DDBJ databases">
        <authorList>
            <consortium name="Lawrence Berkeley National Laboratory"/>
            <person name="Ahrendt S."/>
            <person name="Sahu N."/>
            <person name="Indic B."/>
            <person name="Wong-Bajracharya J."/>
            <person name="Merenyi Z."/>
            <person name="Ke H.-M."/>
            <person name="Monk M."/>
            <person name="Kocsube S."/>
            <person name="Drula E."/>
            <person name="Lipzen A."/>
            <person name="Balint B."/>
            <person name="Henrissat B."/>
            <person name="Andreopoulos B."/>
            <person name="Martin F.M."/>
            <person name="Harder C.B."/>
            <person name="Rigling D."/>
            <person name="Ford K.L."/>
            <person name="Foster G.D."/>
            <person name="Pangilinan J."/>
            <person name="Papanicolaou A."/>
            <person name="Barry K."/>
            <person name="LaButti K."/>
            <person name="Viragh M."/>
            <person name="Koriabine M."/>
            <person name="Yan M."/>
            <person name="Riley R."/>
            <person name="Champramary S."/>
            <person name="Plett K.L."/>
            <person name="Tsai I.J."/>
            <person name="Slot J."/>
            <person name="Sipos G."/>
            <person name="Plett J."/>
            <person name="Nagy L.G."/>
            <person name="Grigoriev I.V."/>
        </authorList>
    </citation>
    <scope>NUCLEOTIDE SEQUENCE</scope>
    <source>
        <strain evidence="1">HWK02</strain>
    </source>
</reference>
<evidence type="ECO:0000313" key="1">
    <source>
        <dbReference type="EMBL" id="KAK0484291.1"/>
    </source>
</evidence>
<dbReference type="Proteomes" id="UP001175228">
    <property type="component" value="Unassembled WGS sequence"/>
</dbReference>
<gene>
    <name evidence="1" type="ORF">EDD18DRAFT_1196934</name>
</gene>
<name>A0AA39PHF2_9AGAR</name>
<keyword evidence="2" id="KW-1185">Reference proteome</keyword>
<dbReference type="EMBL" id="JAUEPU010000053">
    <property type="protein sequence ID" value="KAK0484291.1"/>
    <property type="molecule type" value="Genomic_DNA"/>
</dbReference>